<dbReference type="AlphaFoldDB" id="A0AA40KET2"/>
<proteinExistence type="predicted"/>
<accession>A0AA40KET2</accession>
<gene>
    <name evidence="2" type="ORF">K0M31_016678</name>
</gene>
<evidence type="ECO:0000313" key="3">
    <source>
        <dbReference type="Proteomes" id="UP001177670"/>
    </source>
</evidence>
<name>A0AA40KET2_9HYME</name>
<evidence type="ECO:0000256" key="1">
    <source>
        <dbReference type="SAM" id="MobiDB-lite"/>
    </source>
</evidence>
<organism evidence="2 3">
    <name type="scientific">Melipona bicolor</name>
    <dbReference type="NCBI Taxonomy" id="60889"/>
    <lineage>
        <taxon>Eukaryota</taxon>
        <taxon>Metazoa</taxon>
        <taxon>Ecdysozoa</taxon>
        <taxon>Arthropoda</taxon>
        <taxon>Hexapoda</taxon>
        <taxon>Insecta</taxon>
        <taxon>Pterygota</taxon>
        <taxon>Neoptera</taxon>
        <taxon>Endopterygota</taxon>
        <taxon>Hymenoptera</taxon>
        <taxon>Apocrita</taxon>
        <taxon>Aculeata</taxon>
        <taxon>Apoidea</taxon>
        <taxon>Anthophila</taxon>
        <taxon>Apidae</taxon>
        <taxon>Melipona</taxon>
    </lineage>
</organism>
<feature type="region of interest" description="Disordered" evidence="1">
    <location>
        <begin position="1"/>
        <end position="28"/>
    </location>
</feature>
<protein>
    <submittedName>
        <fullName evidence="2">Uncharacterized protein</fullName>
    </submittedName>
</protein>
<comment type="caution">
    <text evidence="2">The sequence shown here is derived from an EMBL/GenBank/DDBJ whole genome shotgun (WGS) entry which is preliminary data.</text>
</comment>
<dbReference type="Proteomes" id="UP001177670">
    <property type="component" value="Unassembled WGS sequence"/>
</dbReference>
<keyword evidence="3" id="KW-1185">Reference proteome</keyword>
<evidence type="ECO:0000313" key="2">
    <source>
        <dbReference type="EMBL" id="KAK1117474.1"/>
    </source>
</evidence>
<feature type="compositionally biased region" description="Polar residues" evidence="1">
    <location>
        <begin position="7"/>
        <end position="16"/>
    </location>
</feature>
<reference evidence="2" key="1">
    <citation type="submission" date="2021-10" db="EMBL/GenBank/DDBJ databases">
        <title>Melipona bicolor Genome sequencing and assembly.</title>
        <authorList>
            <person name="Araujo N.S."/>
            <person name="Arias M.C."/>
        </authorList>
    </citation>
    <scope>NUCLEOTIDE SEQUENCE</scope>
    <source>
        <strain evidence="2">USP_2M_L1-L4_2017</strain>
        <tissue evidence="2">Whole body</tissue>
    </source>
</reference>
<dbReference type="EMBL" id="JAHYIQ010000051">
    <property type="protein sequence ID" value="KAK1117474.1"/>
    <property type="molecule type" value="Genomic_DNA"/>
</dbReference>
<sequence length="59" mass="6741">MEPGRVATTTSASTDHGYQPIQPMRGGDIVEEGGTIRDGGRWYCRVEFERTLLRMEIRR</sequence>